<sequence>MPTKRTSSQLSPLINDWGPETIIHKDRYSALSDDDPADDTNIPNIRHQQGHGARTPLWTYKNDEHQSWAEGWGKLTIEGKNQMYTLGKRLRQDYSHFLSESYIEDEVYVRSSDTVRCKASAQLVLAGLFPPVGHQIWNPDLPWQPIPISYVPRQEDNLLSLEKPCHALGEALKRFLSSDQMTNHTIVHEKLYKYLSLHTGQDINDVFLVHKLYDTLKIEKHHNLELPPWTKHLPWDTMYEIAALKLFIYTIATDTQKFSGGVLLKDIIDKFSDRSINGSSLKLIIYSAHDSTLVPALQSLGFGKIFIPDYGAHLAFELHKINETHEIRVLFAENFNSSLTLLPLSFCPSPCTLSKFEEQLRSREILPTDWDRECLN</sequence>
<evidence type="ECO:0000256" key="1">
    <source>
        <dbReference type="ARBA" id="ARBA00005375"/>
    </source>
</evidence>
<dbReference type="AlphaFoldDB" id="A0A5N4AUS9"/>
<organism evidence="3 4">
    <name type="scientific">Photinus pyralis</name>
    <name type="common">Common eastern firefly</name>
    <name type="synonym">Lampyris pyralis</name>
    <dbReference type="NCBI Taxonomy" id="7054"/>
    <lineage>
        <taxon>Eukaryota</taxon>
        <taxon>Metazoa</taxon>
        <taxon>Ecdysozoa</taxon>
        <taxon>Arthropoda</taxon>
        <taxon>Hexapoda</taxon>
        <taxon>Insecta</taxon>
        <taxon>Pterygota</taxon>
        <taxon>Neoptera</taxon>
        <taxon>Endopterygota</taxon>
        <taxon>Coleoptera</taxon>
        <taxon>Polyphaga</taxon>
        <taxon>Elateriformia</taxon>
        <taxon>Elateroidea</taxon>
        <taxon>Lampyridae</taxon>
        <taxon>Lampyrinae</taxon>
        <taxon>Photinus</taxon>
    </lineage>
</organism>
<protein>
    <recommendedName>
        <fullName evidence="5">Lysosomal acid phosphatase</fullName>
    </recommendedName>
</protein>
<dbReference type="CDD" id="cd07061">
    <property type="entry name" value="HP_HAP_like"/>
    <property type="match status" value="1"/>
</dbReference>
<evidence type="ECO:0008006" key="5">
    <source>
        <dbReference type="Google" id="ProtNLM"/>
    </source>
</evidence>
<comment type="similarity">
    <text evidence="1">Belongs to the histidine acid phosphatase family.</text>
</comment>
<proteinExistence type="inferred from homology"/>
<evidence type="ECO:0000256" key="2">
    <source>
        <dbReference type="SAM" id="MobiDB-lite"/>
    </source>
</evidence>
<dbReference type="GO" id="GO:0016791">
    <property type="term" value="F:phosphatase activity"/>
    <property type="evidence" value="ECO:0007669"/>
    <property type="project" value="UniProtKB-ARBA"/>
</dbReference>
<dbReference type="Pfam" id="PF00328">
    <property type="entry name" value="His_Phos_2"/>
    <property type="match status" value="1"/>
</dbReference>
<dbReference type="Proteomes" id="UP000327044">
    <property type="component" value="Unassembled WGS sequence"/>
</dbReference>
<dbReference type="SUPFAM" id="SSF53254">
    <property type="entry name" value="Phosphoglycerate mutase-like"/>
    <property type="match status" value="1"/>
</dbReference>
<reference evidence="3 4" key="1">
    <citation type="journal article" date="2018" name="Elife">
        <title>Firefly genomes illuminate parallel origins of bioluminescence in beetles.</title>
        <authorList>
            <person name="Fallon T.R."/>
            <person name="Lower S.E."/>
            <person name="Chang C.H."/>
            <person name="Bessho-Uehara M."/>
            <person name="Martin G.J."/>
            <person name="Bewick A.J."/>
            <person name="Behringer M."/>
            <person name="Debat H.J."/>
            <person name="Wong I."/>
            <person name="Day J.C."/>
            <person name="Suvorov A."/>
            <person name="Silva C.J."/>
            <person name="Stanger-Hall K.F."/>
            <person name="Hall D.W."/>
            <person name="Schmitz R.J."/>
            <person name="Nelson D.R."/>
            <person name="Lewis S.M."/>
            <person name="Shigenobu S."/>
            <person name="Bybee S.M."/>
            <person name="Larracuente A.M."/>
            <person name="Oba Y."/>
            <person name="Weng J.K."/>
        </authorList>
    </citation>
    <scope>NUCLEOTIDE SEQUENCE [LARGE SCALE GENOMIC DNA]</scope>
    <source>
        <strain evidence="3">1611_PpyrPB1</strain>
        <tissue evidence="3">Whole body</tissue>
    </source>
</reference>
<dbReference type="InParanoid" id="A0A5N4AUS9"/>
<name>A0A5N4AUS9_PHOPY</name>
<comment type="caution">
    <text evidence="3">The sequence shown here is derived from an EMBL/GenBank/DDBJ whole genome shotgun (WGS) entry which is preliminary data.</text>
</comment>
<dbReference type="OrthoDB" id="5821688at2759"/>
<accession>A0A5N4AUS9</accession>
<keyword evidence="4" id="KW-1185">Reference proteome</keyword>
<gene>
    <name evidence="3" type="ORF">PPYR_05324</name>
</gene>
<dbReference type="InterPro" id="IPR029033">
    <property type="entry name" value="His_PPase_superfam"/>
</dbReference>
<dbReference type="FunCoup" id="A0A5N4AUS9">
    <property type="interactions" value="191"/>
</dbReference>
<evidence type="ECO:0000313" key="3">
    <source>
        <dbReference type="EMBL" id="KAB0800970.1"/>
    </source>
</evidence>
<dbReference type="PANTHER" id="PTHR11567:SF19">
    <property type="entry name" value="GH19849P"/>
    <property type="match status" value="1"/>
</dbReference>
<dbReference type="PANTHER" id="PTHR11567">
    <property type="entry name" value="ACID PHOSPHATASE-RELATED"/>
    <property type="match status" value="1"/>
</dbReference>
<evidence type="ECO:0000313" key="4">
    <source>
        <dbReference type="Proteomes" id="UP000327044"/>
    </source>
</evidence>
<feature type="region of interest" description="Disordered" evidence="2">
    <location>
        <begin position="32"/>
        <end position="56"/>
    </location>
</feature>
<dbReference type="InterPro" id="IPR000560">
    <property type="entry name" value="His_Pase_clade-2"/>
</dbReference>
<dbReference type="EMBL" id="VVIM01000003">
    <property type="protein sequence ID" value="KAB0800970.1"/>
    <property type="molecule type" value="Genomic_DNA"/>
</dbReference>
<dbReference type="InterPro" id="IPR050645">
    <property type="entry name" value="Histidine_acid_phosphatase"/>
</dbReference>
<dbReference type="Gene3D" id="3.40.50.1240">
    <property type="entry name" value="Phosphoglycerate mutase-like"/>
    <property type="match status" value="1"/>
</dbReference>